<reference evidence="1 2" key="1">
    <citation type="journal article" date="2014" name="PLoS ONE">
        <title>De novo Genome Assembly of the Fungal Plant Pathogen Pyrenophora semeniperda.</title>
        <authorList>
            <person name="Soliai M.M."/>
            <person name="Meyer S.E."/>
            <person name="Udall J.A."/>
            <person name="Elzinga D.E."/>
            <person name="Hermansen R.A."/>
            <person name="Bodily P.M."/>
            <person name="Hart A.A."/>
            <person name="Coleman C.E."/>
        </authorList>
    </citation>
    <scope>NUCLEOTIDE SEQUENCE [LARGE SCALE GENOMIC DNA]</scope>
    <source>
        <strain evidence="1 2">CCB06</strain>
        <tissue evidence="1">Mycelium</tissue>
    </source>
</reference>
<dbReference type="Proteomes" id="UP000265663">
    <property type="component" value="Unassembled WGS sequence"/>
</dbReference>
<keyword evidence="2" id="KW-1185">Reference proteome</keyword>
<evidence type="ECO:0000313" key="1">
    <source>
        <dbReference type="EMBL" id="RMZ69316.1"/>
    </source>
</evidence>
<organism evidence="1 2">
    <name type="scientific">Pyrenophora seminiperda CCB06</name>
    <dbReference type="NCBI Taxonomy" id="1302712"/>
    <lineage>
        <taxon>Eukaryota</taxon>
        <taxon>Fungi</taxon>
        <taxon>Dikarya</taxon>
        <taxon>Ascomycota</taxon>
        <taxon>Pezizomycotina</taxon>
        <taxon>Dothideomycetes</taxon>
        <taxon>Pleosporomycetidae</taxon>
        <taxon>Pleosporales</taxon>
        <taxon>Pleosporineae</taxon>
        <taxon>Pleosporaceae</taxon>
        <taxon>Pyrenophora</taxon>
    </lineage>
</organism>
<gene>
    <name evidence="1" type="ORF">GMOD_00006086</name>
</gene>
<sequence>MSERLCACAAAQSGYPATVTVVSVFPSQHATVLDLVDHPMWRFLSGEGSAISNHAAYYMYLPLTLAREAIYSFFFAFTDCNADPWGTPCYAFYVNCSRRCCCKGFTLPPYTCMTCRRQGKSMRTRGPLDRPHRICLVFGRCQCAHVLLHNPTTIHSMHRTQPLAKSTFLVIHRQGHQAFYSNLAVRHYVGTVERAAGEPGTF</sequence>
<name>A0A3M7M4B1_9PLEO</name>
<protein>
    <submittedName>
        <fullName evidence="1">Uncharacterized protein</fullName>
    </submittedName>
</protein>
<dbReference type="EMBL" id="KE747818">
    <property type="protein sequence ID" value="RMZ69316.1"/>
    <property type="molecule type" value="Genomic_DNA"/>
</dbReference>
<evidence type="ECO:0000313" key="2">
    <source>
        <dbReference type="Proteomes" id="UP000265663"/>
    </source>
</evidence>
<accession>A0A3M7M4B1</accession>
<dbReference type="AlphaFoldDB" id="A0A3M7M4B1"/>
<proteinExistence type="predicted"/>